<comment type="caution">
    <text evidence="1">The sequence shown here is derived from an EMBL/GenBank/DDBJ whole genome shotgun (WGS) entry which is preliminary data.</text>
</comment>
<dbReference type="Proteomes" id="UP000324800">
    <property type="component" value="Unassembled WGS sequence"/>
</dbReference>
<evidence type="ECO:0000313" key="1">
    <source>
        <dbReference type="EMBL" id="KAA6353000.1"/>
    </source>
</evidence>
<evidence type="ECO:0000313" key="2">
    <source>
        <dbReference type="Proteomes" id="UP000324800"/>
    </source>
</evidence>
<reference evidence="1 2" key="1">
    <citation type="submission" date="2019-03" db="EMBL/GenBank/DDBJ databases">
        <title>Single cell metagenomics reveals metabolic interactions within the superorganism composed of flagellate Streblomastix strix and complex community of Bacteroidetes bacteria on its surface.</title>
        <authorList>
            <person name="Treitli S.C."/>
            <person name="Kolisko M."/>
            <person name="Husnik F."/>
            <person name="Keeling P."/>
            <person name="Hampl V."/>
        </authorList>
    </citation>
    <scope>NUCLEOTIDE SEQUENCE [LARGE SCALE GENOMIC DNA]</scope>
    <source>
        <strain evidence="1">ST1C</strain>
    </source>
</reference>
<gene>
    <name evidence="1" type="ORF">EZS28_051473</name>
</gene>
<sequence length="53" mass="6100">VPKNWSHGDFECPGTKQLIVKLVLCAKDESESRRCWKHPLLNGVPLSLQKWQV</sequence>
<dbReference type="EMBL" id="SNRW01038939">
    <property type="protein sequence ID" value="KAA6353000.1"/>
    <property type="molecule type" value="Genomic_DNA"/>
</dbReference>
<protein>
    <submittedName>
        <fullName evidence="1">Uncharacterized protein</fullName>
    </submittedName>
</protein>
<dbReference type="AlphaFoldDB" id="A0A5J4T655"/>
<accession>A0A5J4T655</accession>
<name>A0A5J4T655_9EUKA</name>
<organism evidence="1 2">
    <name type="scientific">Streblomastix strix</name>
    <dbReference type="NCBI Taxonomy" id="222440"/>
    <lineage>
        <taxon>Eukaryota</taxon>
        <taxon>Metamonada</taxon>
        <taxon>Preaxostyla</taxon>
        <taxon>Oxymonadida</taxon>
        <taxon>Streblomastigidae</taxon>
        <taxon>Streblomastix</taxon>
    </lineage>
</organism>
<feature type="non-terminal residue" evidence="1">
    <location>
        <position position="1"/>
    </location>
</feature>
<proteinExistence type="predicted"/>